<dbReference type="Pfam" id="PF00528">
    <property type="entry name" value="BPD_transp_1"/>
    <property type="match status" value="1"/>
</dbReference>
<name>A0A1J5N040_9BACT</name>
<keyword evidence="9 10" id="KW-0472">Membrane</keyword>
<evidence type="ECO:0000256" key="9">
    <source>
        <dbReference type="ARBA" id="ARBA00023136"/>
    </source>
</evidence>
<evidence type="ECO:0000313" key="13">
    <source>
        <dbReference type="Proteomes" id="UP000181901"/>
    </source>
</evidence>
<feature type="transmembrane region" description="Helical" evidence="10">
    <location>
        <begin position="80"/>
        <end position="103"/>
    </location>
</feature>
<evidence type="ECO:0000256" key="4">
    <source>
        <dbReference type="ARBA" id="ARBA00022448"/>
    </source>
</evidence>
<keyword evidence="6 10" id="KW-0812">Transmembrane</keyword>
<comment type="caution">
    <text evidence="12">The sequence shown here is derived from an EMBL/GenBank/DDBJ whole genome shotgun (WGS) entry which is preliminary data.</text>
</comment>
<dbReference type="EMBL" id="LKAQ01000004">
    <property type="protein sequence ID" value="OIQ49019.1"/>
    <property type="molecule type" value="Genomic_DNA"/>
</dbReference>
<sequence>MFDITIITQYYPLFLKGLLNTVLICAAGLALGMAWGLALYSIGNSRLAIPRALYRGYVNLFRGTPLLVQLFLLFYGGPYFGLNLSAIATGILGLTLYGAAYFAEIYRAGFQNIPAGQIEAAQDLGMSPLQTMLHVQIPQMLTLIIPSVINQTILIIKESAILSIITVPEVTTAAVKISTETFSIVEPYVVLAGAYWLIVTAVSRGGQLWERRQMRYISR</sequence>
<evidence type="ECO:0000256" key="10">
    <source>
        <dbReference type="RuleBase" id="RU363032"/>
    </source>
</evidence>
<dbReference type="InterPro" id="IPR010065">
    <property type="entry name" value="AA_ABC_transptr_permease_3TM"/>
</dbReference>
<comment type="similarity">
    <text evidence="3">Belongs to the binding-protein-dependent transport system permease family. HisMQ subfamily.</text>
</comment>
<comment type="subcellular location">
    <subcellularLocation>
        <location evidence="2">Cell inner membrane</location>
        <topology evidence="2">Multi-pass membrane protein</topology>
    </subcellularLocation>
    <subcellularLocation>
        <location evidence="10">Cell membrane</location>
        <topology evidence="10">Multi-pass membrane protein</topology>
    </subcellularLocation>
</comment>
<evidence type="ECO:0000256" key="3">
    <source>
        <dbReference type="ARBA" id="ARBA00010072"/>
    </source>
</evidence>
<dbReference type="Gene3D" id="1.10.3720.10">
    <property type="entry name" value="MetI-like"/>
    <property type="match status" value="1"/>
</dbReference>
<dbReference type="RefSeq" id="WP_071544574.1">
    <property type="nucleotide sequence ID" value="NZ_LKAQ01000004.1"/>
</dbReference>
<evidence type="ECO:0000256" key="8">
    <source>
        <dbReference type="ARBA" id="ARBA00022989"/>
    </source>
</evidence>
<feature type="domain" description="ABC transmembrane type-1" evidence="11">
    <location>
        <begin position="18"/>
        <end position="203"/>
    </location>
</feature>
<accession>A0A1J5N040</accession>
<dbReference type="NCBIfam" id="TIGR01726">
    <property type="entry name" value="HEQRo_perm_3TM"/>
    <property type="match status" value="1"/>
</dbReference>
<evidence type="ECO:0000256" key="1">
    <source>
        <dbReference type="ARBA" id="ARBA00003159"/>
    </source>
</evidence>
<dbReference type="CDD" id="cd06261">
    <property type="entry name" value="TM_PBP2"/>
    <property type="match status" value="1"/>
</dbReference>
<keyword evidence="13" id="KW-1185">Reference proteome</keyword>
<keyword evidence="4 10" id="KW-0813">Transport</keyword>
<gene>
    <name evidence="12" type="primary">yecS_1</name>
    <name evidence="12" type="ORF">BerOc1_00938</name>
</gene>
<dbReference type="PROSITE" id="PS50928">
    <property type="entry name" value="ABC_TM1"/>
    <property type="match status" value="1"/>
</dbReference>
<dbReference type="PANTHER" id="PTHR30614">
    <property type="entry name" value="MEMBRANE COMPONENT OF AMINO ACID ABC TRANSPORTER"/>
    <property type="match status" value="1"/>
</dbReference>
<comment type="function">
    <text evidence="1">Part of the binding-protein-dependent transport system for glutamine; probably responsible for the translocation of the substrate across the membrane.</text>
</comment>
<keyword evidence="5" id="KW-1003">Cell membrane</keyword>
<dbReference type="GO" id="GO:0043190">
    <property type="term" value="C:ATP-binding cassette (ABC) transporter complex"/>
    <property type="evidence" value="ECO:0007669"/>
    <property type="project" value="InterPro"/>
</dbReference>
<evidence type="ECO:0000259" key="11">
    <source>
        <dbReference type="PROSITE" id="PS50928"/>
    </source>
</evidence>
<organism evidence="12 13">
    <name type="scientific">Pseudodesulfovibrio hydrargyri</name>
    <dbReference type="NCBI Taxonomy" id="2125990"/>
    <lineage>
        <taxon>Bacteria</taxon>
        <taxon>Pseudomonadati</taxon>
        <taxon>Thermodesulfobacteriota</taxon>
        <taxon>Desulfovibrionia</taxon>
        <taxon>Desulfovibrionales</taxon>
        <taxon>Desulfovibrionaceae</taxon>
    </lineage>
</organism>
<dbReference type="PANTHER" id="PTHR30614:SF20">
    <property type="entry name" value="GLUTAMINE TRANSPORT SYSTEM PERMEASE PROTEIN GLNP"/>
    <property type="match status" value="1"/>
</dbReference>
<evidence type="ECO:0000256" key="6">
    <source>
        <dbReference type="ARBA" id="ARBA00022692"/>
    </source>
</evidence>
<proteinExistence type="inferred from homology"/>
<evidence type="ECO:0000256" key="5">
    <source>
        <dbReference type="ARBA" id="ARBA00022475"/>
    </source>
</evidence>
<dbReference type="AlphaFoldDB" id="A0A1J5N040"/>
<dbReference type="OrthoDB" id="5470298at2"/>
<reference evidence="12 13" key="1">
    <citation type="submission" date="2015-09" db="EMBL/GenBank/DDBJ databases">
        <title>Genome of Desulfovibrio dechloracetivorans BerOc1, a mercury methylating strain isolated from highly hydrocarbons and metals contaminated coastal sediments.</title>
        <authorList>
            <person name="Goni Urriza M."/>
            <person name="Gassie C."/>
            <person name="Bouchez O."/>
            <person name="Klopp C."/>
            <person name="Ranchou-Peyruse A."/>
            <person name="Remy G."/>
        </authorList>
    </citation>
    <scope>NUCLEOTIDE SEQUENCE [LARGE SCALE GENOMIC DNA]</scope>
    <source>
        <strain evidence="12 13">BerOc1</strain>
    </source>
</reference>
<dbReference type="InterPro" id="IPR000515">
    <property type="entry name" value="MetI-like"/>
</dbReference>
<dbReference type="InterPro" id="IPR035906">
    <property type="entry name" value="MetI-like_sf"/>
</dbReference>
<dbReference type="GO" id="GO:0022857">
    <property type="term" value="F:transmembrane transporter activity"/>
    <property type="evidence" value="ECO:0007669"/>
    <property type="project" value="InterPro"/>
</dbReference>
<feature type="transmembrane region" description="Helical" evidence="10">
    <location>
        <begin position="18"/>
        <end position="40"/>
    </location>
</feature>
<evidence type="ECO:0000256" key="2">
    <source>
        <dbReference type="ARBA" id="ARBA00004429"/>
    </source>
</evidence>
<dbReference type="Proteomes" id="UP000181901">
    <property type="component" value="Unassembled WGS sequence"/>
</dbReference>
<keyword evidence="7" id="KW-0029">Amino-acid transport</keyword>
<protein>
    <submittedName>
        <fullName evidence="12">Inner membrane amino-acid ABC transporter permease protein YecS</fullName>
    </submittedName>
</protein>
<evidence type="ECO:0000313" key="12">
    <source>
        <dbReference type="EMBL" id="OIQ49019.1"/>
    </source>
</evidence>
<dbReference type="SUPFAM" id="SSF161098">
    <property type="entry name" value="MetI-like"/>
    <property type="match status" value="1"/>
</dbReference>
<evidence type="ECO:0000256" key="7">
    <source>
        <dbReference type="ARBA" id="ARBA00022970"/>
    </source>
</evidence>
<keyword evidence="8 10" id="KW-1133">Transmembrane helix</keyword>
<dbReference type="InterPro" id="IPR043429">
    <property type="entry name" value="ArtM/GltK/GlnP/TcyL/YhdX-like"/>
</dbReference>
<dbReference type="GO" id="GO:0006865">
    <property type="term" value="P:amino acid transport"/>
    <property type="evidence" value="ECO:0007669"/>
    <property type="project" value="UniProtKB-KW"/>
</dbReference>